<keyword evidence="1" id="KW-1133">Transmembrane helix</keyword>
<gene>
    <name evidence="2" type="ORF">COCSUDRAFT_60345</name>
</gene>
<keyword evidence="3" id="KW-1185">Reference proteome</keyword>
<name>I0YJ11_COCSC</name>
<dbReference type="Proteomes" id="UP000007264">
    <property type="component" value="Unassembled WGS sequence"/>
</dbReference>
<dbReference type="GeneID" id="17036291"/>
<dbReference type="RefSeq" id="XP_005642924.1">
    <property type="nucleotide sequence ID" value="XM_005642867.1"/>
</dbReference>
<evidence type="ECO:0000256" key="1">
    <source>
        <dbReference type="SAM" id="Phobius"/>
    </source>
</evidence>
<sequence length="60" mass="6392">MQNGAQPWGGGGGRERRSMIRAELISKTGIAIFAGLCLGSFFAVIVATSSHDHEQDRTTT</sequence>
<evidence type="ECO:0000313" key="2">
    <source>
        <dbReference type="EMBL" id="EIE18380.1"/>
    </source>
</evidence>
<keyword evidence="1" id="KW-0472">Membrane</keyword>
<organism evidence="2 3">
    <name type="scientific">Coccomyxa subellipsoidea (strain C-169)</name>
    <name type="common">Green microalga</name>
    <dbReference type="NCBI Taxonomy" id="574566"/>
    <lineage>
        <taxon>Eukaryota</taxon>
        <taxon>Viridiplantae</taxon>
        <taxon>Chlorophyta</taxon>
        <taxon>core chlorophytes</taxon>
        <taxon>Trebouxiophyceae</taxon>
        <taxon>Trebouxiophyceae incertae sedis</taxon>
        <taxon>Coccomyxaceae</taxon>
        <taxon>Coccomyxa</taxon>
        <taxon>Coccomyxa subellipsoidea</taxon>
    </lineage>
</organism>
<dbReference type="AlphaFoldDB" id="I0YJ11"/>
<protein>
    <submittedName>
        <fullName evidence="2">Uncharacterized protein</fullName>
    </submittedName>
</protein>
<comment type="caution">
    <text evidence="2">The sequence shown here is derived from an EMBL/GenBank/DDBJ whole genome shotgun (WGS) entry which is preliminary data.</text>
</comment>
<accession>I0YJ11</accession>
<evidence type="ECO:0000313" key="3">
    <source>
        <dbReference type="Proteomes" id="UP000007264"/>
    </source>
</evidence>
<dbReference type="KEGG" id="csl:COCSUDRAFT_60345"/>
<keyword evidence="1" id="KW-0812">Transmembrane</keyword>
<reference evidence="2 3" key="1">
    <citation type="journal article" date="2012" name="Genome Biol.">
        <title>The genome of the polar eukaryotic microalga coccomyxa subellipsoidea reveals traits of cold adaptation.</title>
        <authorList>
            <person name="Blanc G."/>
            <person name="Agarkova I."/>
            <person name="Grimwood J."/>
            <person name="Kuo A."/>
            <person name="Brueggeman A."/>
            <person name="Dunigan D."/>
            <person name="Gurnon J."/>
            <person name="Ladunga I."/>
            <person name="Lindquist E."/>
            <person name="Lucas S."/>
            <person name="Pangilinan J."/>
            <person name="Proschold T."/>
            <person name="Salamov A."/>
            <person name="Schmutz J."/>
            <person name="Weeks D."/>
            <person name="Yamada T."/>
            <person name="Claverie J.M."/>
            <person name="Grigoriev I."/>
            <person name="Van Etten J."/>
            <person name="Lomsadze A."/>
            <person name="Borodovsky M."/>
        </authorList>
    </citation>
    <scope>NUCLEOTIDE SEQUENCE [LARGE SCALE GENOMIC DNA]</scope>
    <source>
        <strain evidence="2 3">C-169</strain>
    </source>
</reference>
<dbReference type="EMBL" id="AGSI01000024">
    <property type="protein sequence ID" value="EIE18380.1"/>
    <property type="molecule type" value="Genomic_DNA"/>
</dbReference>
<proteinExistence type="predicted"/>
<feature type="transmembrane region" description="Helical" evidence="1">
    <location>
        <begin position="24"/>
        <end position="47"/>
    </location>
</feature>